<evidence type="ECO:0000313" key="1">
    <source>
        <dbReference type="EMBL" id="KIC66310.1"/>
    </source>
</evidence>
<comment type="caution">
    <text evidence="1">The sequence shown here is derived from an EMBL/GenBank/DDBJ whole genome shotgun (WGS) entry which is preliminary data.</text>
</comment>
<name>A0A0B4DPH3_PSEPS</name>
<proteinExistence type="predicted"/>
<dbReference type="AlphaFoldDB" id="A0A0B4DPH3"/>
<organism evidence="1 2">
    <name type="scientific">Pseudarthrobacter phenanthrenivorans</name>
    <name type="common">Arthrobacter phenanthrenivorans</name>
    <dbReference type="NCBI Taxonomy" id="361575"/>
    <lineage>
        <taxon>Bacteria</taxon>
        <taxon>Bacillati</taxon>
        <taxon>Actinomycetota</taxon>
        <taxon>Actinomycetes</taxon>
        <taxon>Micrococcales</taxon>
        <taxon>Micrococcaceae</taxon>
        <taxon>Pseudarthrobacter</taxon>
    </lineage>
</organism>
<evidence type="ECO:0000313" key="2">
    <source>
        <dbReference type="Proteomes" id="UP000031196"/>
    </source>
</evidence>
<gene>
    <name evidence="1" type="ORF">RM50_12310</name>
</gene>
<sequence>MSRAKKVCARQGCPTITTNRLCPQHAREADKARGTSTQRGYGTHHINARAALAPQVATGTVPCVRCGQLIAAGDPWHLDHNDQRTSYLGPSHAHCNLSAAGKAAHQYD</sequence>
<reference evidence="1 2" key="1">
    <citation type="submission" date="2014-12" db="EMBL/GenBank/DDBJ databases">
        <title>Genome sequencing of Arthrobacter phenanthrenivorans SWC37.</title>
        <authorList>
            <person name="Tan P.W."/>
            <person name="Chan K.-G."/>
        </authorList>
    </citation>
    <scope>NUCLEOTIDE SEQUENCE [LARGE SCALE GENOMIC DNA]</scope>
    <source>
        <strain evidence="1 2">SWC37</strain>
    </source>
</reference>
<dbReference type="Proteomes" id="UP000031196">
    <property type="component" value="Unassembled WGS sequence"/>
</dbReference>
<evidence type="ECO:0008006" key="3">
    <source>
        <dbReference type="Google" id="ProtNLM"/>
    </source>
</evidence>
<accession>A0A0B4DPH3</accession>
<dbReference type="EMBL" id="JWTB01000023">
    <property type="protein sequence ID" value="KIC66310.1"/>
    <property type="molecule type" value="Genomic_DNA"/>
</dbReference>
<protein>
    <recommendedName>
        <fullName evidence="3">HNH endonuclease</fullName>
    </recommendedName>
</protein>